<accession>A0ABU5PR92</accession>
<comment type="caution">
    <text evidence="2">The sequence shown here is derived from an EMBL/GenBank/DDBJ whole genome shotgun (WGS) entry which is preliminary data.</text>
</comment>
<reference evidence="2 3" key="1">
    <citation type="submission" date="2023-12" db="EMBL/GenBank/DDBJ databases">
        <title>Whole genome sequencing of Paenibacillus phoenicis isolated from the Phoenix Mars Lander spacecraft assembly facility.</title>
        <authorList>
            <person name="Garcia A."/>
            <person name="Venkateswaran K."/>
        </authorList>
    </citation>
    <scope>NUCLEOTIDE SEQUENCE [LARGE SCALE GENOMIC DNA]</scope>
    <source>
        <strain evidence="2 3">3PO2SA</strain>
    </source>
</reference>
<feature type="transmembrane region" description="Helical" evidence="1">
    <location>
        <begin position="7"/>
        <end position="26"/>
    </location>
</feature>
<keyword evidence="3" id="KW-1185">Reference proteome</keyword>
<name>A0ABU5PR92_9BACL</name>
<evidence type="ECO:0000256" key="1">
    <source>
        <dbReference type="SAM" id="Phobius"/>
    </source>
</evidence>
<keyword evidence="1" id="KW-1133">Transmembrane helix</keyword>
<proteinExistence type="predicted"/>
<keyword evidence="1" id="KW-0812">Transmembrane</keyword>
<organism evidence="2 3">
    <name type="scientific">Paenibacillus phoenicis</name>
    <dbReference type="NCBI Taxonomy" id="554117"/>
    <lineage>
        <taxon>Bacteria</taxon>
        <taxon>Bacillati</taxon>
        <taxon>Bacillota</taxon>
        <taxon>Bacilli</taxon>
        <taxon>Bacillales</taxon>
        <taxon>Paenibacillaceae</taxon>
        <taxon>Paenibacillus</taxon>
    </lineage>
</organism>
<dbReference type="RefSeq" id="WP_323079019.1">
    <property type="nucleotide sequence ID" value="NZ_CBCSKM010000022.1"/>
</dbReference>
<evidence type="ECO:0000313" key="2">
    <source>
        <dbReference type="EMBL" id="MEA3572465.1"/>
    </source>
</evidence>
<sequence length="178" mass="20607">MRKRSTLFLIVISLILISTAAFIFLYPMNKEISNTIEGIQYELQDDEVIPVTININGRLHYSLLGNKRFKGVISVKLDGQPDLKNNRELNMSFQKSGKALMSFFMDYADLSEEEKWNTQFGRVFFSKDFKSATFEVIGLNDRVLIAGPAKNKMEGLQISQELMYAYLKKYNLNDYFKK</sequence>
<protein>
    <submittedName>
        <fullName evidence="2">Uncharacterized protein</fullName>
    </submittedName>
</protein>
<dbReference type="EMBL" id="JAYERP010000001">
    <property type="protein sequence ID" value="MEA3572465.1"/>
    <property type="molecule type" value="Genomic_DNA"/>
</dbReference>
<keyword evidence="1" id="KW-0472">Membrane</keyword>
<gene>
    <name evidence="2" type="ORF">U9M73_21280</name>
</gene>
<dbReference type="Proteomes" id="UP001292216">
    <property type="component" value="Unassembled WGS sequence"/>
</dbReference>
<evidence type="ECO:0000313" key="3">
    <source>
        <dbReference type="Proteomes" id="UP001292216"/>
    </source>
</evidence>